<comment type="caution">
    <text evidence="6">The sequence shown here is derived from an EMBL/GenBank/DDBJ whole genome shotgun (WGS) entry which is preliminary data.</text>
</comment>
<dbReference type="GO" id="GO:0005384">
    <property type="term" value="F:manganese ion transmembrane transporter activity"/>
    <property type="evidence" value="ECO:0007669"/>
    <property type="project" value="InterPro"/>
</dbReference>
<keyword evidence="2 5" id="KW-0812">Transmembrane</keyword>
<feature type="transmembrane region" description="Helical" evidence="5">
    <location>
        <begin position="175"/>
        <end position="198"/>
    </location>
</feature>
<feature type="transmembrane region" description="Helical" evidence="5">
    <location>
        <begin position="20"/>
        <end position="42"/>
    </location>
</feature>
<evidence type="ECO:0000256" key="3">
    <source>
        <dbReference type="ARBA" id="ARBA00022989"/>
    </source>
</evidence>
<proteinExistence type="predicted"/>
<keyword evidence="4 5" id="KW-0472">Membrane</keyword>
<dbReference type="AlphaFoldDB" id="A0A074V5R9"/>
<evidence type="ECO:0000256" key="4">
    <source>
        <dbReference type="ARBA" id="ARBA00023136"/>
    </source>
</evidence>
<organism evidence="6 7">
    <name type="scientific">Snodgrassella alvi SCGC AB-598-J21</name>
    <dbReference type="NCBI Taxonomy" id="1385367"/>
    <lineage>
        <taxon>Bacteria</taxon>
        <taxon>Pseudomonadati</taxon>
        <taxon>Pseudomonadota</taxon>
        <taxon>Betaproteobacteria</taxon>
        <taxon>Neisseriales</taxon>
        <taxon>Neisseriaceae</taxon>
        <taxon>Snodgrassella</taxon>
    </lineage>
</organism>
<evidence type="ECO:0000313" key="7">
    <source>
        <dbReference type="Proteomes" id="UP000027644"/>
    </source>
</evidence>
<feature type="transmembrane region" description="Helical" evidence="5">
    <location>
        <begin position="149"/>
        <end position="169"/>
    </location>
</feature>
<sequence length="232" mass="24455">MSQSWHDEQHFSNRNNWLRASVLGANDGLISTASLLMGLAAADPDQHTLLISGIAALVSGAASMAAGEYVSVSSQRDTEAADLRKELDSLIRYPEIELEELANIYRQRGLNKTLAQQVAEALTKHNALEAHAREEIGITEVSKANPLQAALASALSFACGALLPVLLSLLSSTVWLMSILSVTTIAGLGILGCISAHLGGAPKRPAVIRIVILGALALAFTSMIGRIIGIII</sequence>
<dbReference type="CDD" id="cd02432">
    <property type="entry name" value="Nodulin-21_like_1"/>
    <property type="match status" value="1"/>
</dbReference>
<reference evidence="6 7" key="1">
    <citation type="journal article" date="2014" name="PLoS Genet.">
        <title>Hidden diversity in honey bee gut symbionts detected by single-cell genomics.</title>
        <authorList>
            <person name="Engel P."/>
            <person name="Stepanauskas R."/>
            <person name="Moran N."/>
        </authorList>
    </citation>
    <scope>NUCLEOTIDE SEQUENCE [LARGE SCALE GENOMIC DNA]</scope>
    <source>
        <strain evidence="6 7">SCGC AB-598-J21</strain>
    </source>
</reference>
<dbReference type="GO" id="GO:0012505">
    <property type="term" value="C:endomembrane system"/>
    <property type="evidence" value="ECO:0007669"/>
    <property type="project" value="UniProtKB-SubCell"/>
</dbReference>
<dbReference type="InterPro" id="IPR008217">
    <property type="entry name" value="Ccc1_fam"/>
</dbReference>
<dbReference type="PANTHER" id="PTHR31851">
    <property type="entry name" value="FE(2+)/MN(2+) TRANSPORTER PCL1"/>
    <property type="match status" value="1"/>
</dbReference>
<name>A0A074V5R9_9NEIS</name>
<evidence type="ECO:0000256" key="1">
    <source>
        <dbReference type="ARBA" id="ARBA00004127"/>
    </source>
</evidence>
<accession>A0A074V5R9</accession>
<protein>
    <submittedName>
        <fullName evidence="6">Putative membrane protein</fullName>
    </submittedName>
</protein>
<evidence type="ECO:0000313" key="6">
    <source>
        <dbReference type="EMBL" id="KEQ00521.1"/>
    </source>
</evidence>
<dbReference type="EMBL" id="AVQL01000449">
    <property type="protein sequence ID" value="KEQ00521.1"/>
    <property type="molecule type" value="Genomic_DNA"/>
</dbReference>
<dbReference type="Proteomes" id="UP000027644">
    <property type="component" value="Unassembled WGS sequence"/>
</dbReference>
<keyword evidence="3 5" id="KW-1133">Transmembrane helix</keyword>
<evidence type="ECO:0000256" key="5">
    <source>
        <dbReference type="SAM" id="Phobius"/>
    </source>
</evidence>
<feature type="transmembrane region" description="Helical" evidence="5">
    <location>
        <begin position="48"/>
        <end position="66"/>
    </location>
</feature>
<dbReference type="GO" id="GO:0030026">
    <property type="term" value="P:intracellular manganese ion homeostasis"/>
    <property type="evidence" value="ECO:0007669"/>
    <property type="project" value="InterPro"/>
</dbReference>
<feature type="transmembrane region" description="Helical" evidence="5">
    <location>
        <begin position="210"/>
        <end position="231"/>
    </location>
</feature>
<evidence type="ECO:0000256" key="2">
    <source>
        <dbReference type="ARBA" id="ARBA00022692"/>
    </source>
</evidence>
<gene>
    <name evidence="6" type="ORF">SASC598J21_016670</name>
</gene>
<comment type="subcellular location">
    <subcellularLocation>
        <location evidence="1">Endomembrane system</location>
        <topology evidence="1">Multi-pass membrane protein</topology>
    </subcellularLocation>
</comment>
<dbReference type="Pfam" id="PF01988">
    <property type="entry name" value="VIT1"/>
    <property type="match status" value="1"/>
</dbReference>